<dbReference type="SUPFAM" id="SSF53448">
    <property type="entry name" value="Nucleotide-diphospho-sugar transferases"/>
    <property type="match status" value="1"/>
</dbReference>
<dbReference type="AlphaFoldDB" id="A0A6C0DVZ9"/>
<dbReference type="Pfam" id="PF00535">
    <property type="entry name" value="Glycos_transf_2"/>
    <property type="match status" value="1"/>
</dbReference>
<dbReference type="InterPro" id="IPR011990">
    <property type="entry name" value="TPR-like_helical_dom_sf"/>
</dbReference>
<organism evidence="2">
    <name type="scientific">viral metagenome</name>
    <dbReference type="NCBI Taxonomy" id="1070528"/>
    <lineage>
        <taxon>unclassified sequences</taxon>
        <taxon>metagenomes</taxon>
        <taxon>organismal metagenomes</taxon>
    </lineage>
</organism>
<dbReference type="InterPro" id="IPR029044">
    <property type="entry name" value="Nucleotide-diphossugar_trans"/>
</dbReference>
<dbReference type="EMBL" id="MN739677">
    <property type="protein sequence ID" value="QHT20463.1"/>
    <property type="molecule type" value="Genomic_DNA"/>
</dbReference>
<dbReference type="SUPFAM" id="SSF48452">
    <property type="entry name" value="TPR-like"/>
    <property type="match status" value="1"/>
</dbReference>
<name>A0A6C0DVZ9_9ZZZZ</name>
<evidence type="ECO:0000313" key="2">
    <source>
        <dbReference type="EMBL" id="QHT20463.1"/>
    </source>
</evidence>
<reference evidence="2" key="1">
    <citation type="journal article" date="2020" name="Nature">
        <title>Giant virus diversity and host interactions through global metagenomics.</title>
        <authorList>
            <person name="Schulz F."/>
            <person name="Roux S."/>
            <person name="Paez-Espino D."/>
            <person name="Jungbluth S."/>
            <person name="Walsh D.A."/>
            <person name="Denef V.J."/>
            <person name="McMahon K.D."/>
            <person name="Konstantinidis K.T."/>
            <person name="Eloe-Fadrosh E.A."/>
            <person name="Kyrpides N.C."/>
            <person name="Woyke T."/>
        </authorList>
    </citation>
    <scope>NUCLEOTIDE SEQUENCE</scope>
    <source>
        <strain evidence="2">GVMAG-M-3300023174-60</strain>
    </source>
</reference>
<protein>
    <recommendedName>
        <fullName evidence="1">Glycosyltransferase 2-like domain-containing protein</fullName>
    </recommendedName>
</protein>
<dbReference type="InterPro" id="IPR001173">
    <property type="entry name" value="Glyco_trans_2-like"/>
</dbReference>
<dbReference type="Gene3D" id="3.90.550.10">
    <property type="entry name" value="Spore Coat Polysaccharide Biosynthesis Protein SpsA, Chain A"/>
    <property type="match status" value="1"/>
</dbReference>
<dbReference type="Gene3D" id="1.25.40.10">
    <property type="entry name" value="Tetratricopeptide repeat domain"/>
    <property type="match status" value="1"/>
</dbReference>
<dbReference type="PANTHER" id="PTHR43630">
    <property type="entry name" value="POLY-BETA-1,6-N-ACETYL-D-GLUCOSAMINE SYNTHASE"/>
    <property type="match status" value="1"/>
</dbReference>
<sequence length="672" mass="78873">MAHNHNKIILNLMIKNESKIIGRCIGRALEHVDAISILDTGSTDNTVEVCNTFLKASGKPFKVSVEPFKNFGYNRTVSFQKAQELCKELGWDANITYAMAVDADMIIKPSPAFKDYKLTVPGYTVIQQNSALKYFNNRFMRCSYDWKCVGSTHEYWSGDPTDKISFEVFYIDDVNDGGCKSDKFERDVRLLTEDLKTDPNNGRTHFYLAQSYKDSGKTKEAIQHYKQRIKIGGWFEEVWYSHYQIGKCYEILNQPEKYESWMLKAFKFHPHRAEPLYNLTRYFKDKYEHYKAYHYYLKGKDIPYPKDDVLFIEPDVYNGLFEYENTILSCYVPAKTKQDCLIDMVKYINTRTIHLDNVWDNIHYYIEPLESHIYNGEYSKLFFPQQDEYQVSSCSIVPYKGRMLMNTRYVNYSIDSRGQYHMRSSDGNVKTKNGMTYLNSSCYPVENVTMMKEEPTVLYHSNIEGLEDVRLFSFKDKIHFTASSKNLTDDGKIVMATGEYNPNEHMMKNINVIRPPKPSDCEKNWIFVPETSLITTEVAKDRMNFIYGWHPMEIGSVTDNKLTIHTKFDTPRIFSRFRGSSTICEYDSKLWAVVHFVKYSTPRVYYHSLVQFNRETMKPEQYSLPFVFRKHAIEYCLGMYIRDGKIYFVFSQNDNEPGLITMPFNNLKFLPL</sequence>
<dbReference type="PANTHER" id="PTHR43630:SF2">
    <property type="entry name" value="GLYCOSYLTRANSFERASE"/>
    <property type="match status" value="1"/>
</dbReference>
<feature type="domain" description="Glycosyltransferase 2-like" evidence="1">
    <location>
        <begin position="14"/>
        <end position="84"/>
    </location>
</feature>
<accession>A0A6C0DVZ9</accession>
<evidence type="ECO:0000259" key="1">
    <source>
        <dbReference type="Pfam" id="PF00535"/>
    </source>
</evidence>
<proteinExistence type="predicted"/>